<dbReference type="InterPro" id="IPR020846">
    <property type="entry name" value="MFS_dom"/>
</dbReference>
<dbReference type="GO" id="GO:0015293">
    <property type="term" value="F:symporter activity"/>
    <property type="evidence" value="ECO:0007669"/>
    <property type="project" value="UniProtKB-KW"/>
</dbReference>
<evidence type="ECO:0000256" key="9">
    <source>
        <dbReference type="RuleBase" id="RU003346"/>
    </source>
</evidence>
<dbReference type="NCBIfam" id="TIGR00879">
    <property type="entry name" value="SP"/>
    <property type="match status" value="1"/>
</dbReference>
<gene>
    <name evidence="13" type="ORF">HU200_025529</name>
</gene>
<keyword evidence="5 11" id="KW-0812">Transmembrane</keyword>
<feature type="transmembrane region" description="Helical" evidence="11">
    <location>
        <begin position="499"/>
        <end position="519"/>
    </location>
</feature>
<feature type="transmembrane region" description="Helical" evidence="11">
    <location>
        <begin position="531"/>
        <end position="549"/>
    </location>
</feature>
<dbReference type="InterPro" id="IPR050814">
    <property type="entry name" value="Myo-inositol_Transporter"/>
</dbReference>
<feature type="transmembrane region" description="Helical" evidence="11">
    <location>
        <begin position="401"/>
        <end position="419"/>
    </location>
</feature>
<evidence type="ECO:0000256" key="7">
    <source>
        <dbReference type="ARBA" id="ARBA00022989"/>
    </source>
</evidence>
<reference evidence="13" key="1">
    <citation type="submission" date="2020-07" db="EMBL/GenBank/DDBJ databases">
        <title>Genome sequence and genetic diversity analysis of an under-domesticated orphan crop, white fonio (Digitaria exilis).</title>
        <authorList>
            <person name="Bennetzen J.L."/>
            <person name="Chen S."/>
            <person name="Ma X."/>
            <person name="Wang X."/>
            <person name="Yssel A.E.J."/>
            <person name="Chaluvadi S.R."/>
            <person name="Johnson M."/>
            <person name="Gangashetty P."/>
            <person name="Hamidou F."/>
            <person name="Sanogo M.D."/>
            <person name="Zwaenepoel A."/>
            <person name="Wallace J."/>
            <person name="Van De Peer Y."/>
            <person name="Van Deynze A."/>
        </authorList>
    </citation>
    <scope>NUCLEOTIDE SEQUENCE</scope>
    <source>
        <tissue evidence="13">Leaves</tissue>
    </source>
</reference>
<accession>A0A835EW46</accession>
<evidence type="ECO:0000256" key="2">
    <source>
        <dbReference type="ARBA" id="ARBA00010992"/>
    </source>
</evidence>
<feature type="transmembrane region" description="Helical" evidence="11">
    <location>
        <begin position="426"/>
        <end position="446"/>
    </location>
</feature>
<sequence>MHFRDRTLVVHVRYEYTTATVCQARHHTRTTPPLLLRTHKLVRVESEECECEDTVPWPERPAHQDTPPRTDADATVPAAMAPAKRAPINKYAFACALLASMNSVLLGYDISVMSGAQLFMKEDLKITDTQIEILAGVINIYSLFGSLAAGVTSDWLGRRYTMVLAAAIFFTGALLMGLAPRYALLMVGRFVAGIGVGFALMIAPVYTAEVAPTSARGFLTSFPEVFNNFGILLGYVSNFAFARLPVHLSWRAMFLVGAVPPVFLGVAVLAMPESPRWLVMRGRIDDARRVLQRTSDSHGEAEERLRDIKKVVGIPDDVSDADDVAAIVRASNKAASRSSDGGGVWKELLINPSRPVRRMLVAGLGLMFIQQATGVDCVVMYSPRVFERAGIKSKTNSLGASMAVGACKTFFIPISTLLLDRIGRRPLLLASGGGMAIFLFTLATSLHMMDRRPEGEQVALGAVSIAAMLSFVASFASGLGPVAWVYCSEIYPLRLRAQAAAIGTGLNRIMSGATTMSFLSLSNAITIAGSFYLYACIAAAGWVFMYLFLPETMGKSLEDTAKLFGKDAEDEDAAPAAGGRRERSKPFAELGDVQH</sequence>
<dbReference type="PROSITE" id="PS00216">
    <property type="entry name" value="SUGAR_TRANSPORT_1"/>
    <property type="match status" value="1"/>
</dbReference>
<feature type="transmembrane region" description="Helical" evidence="11">
    <location>
        <begin position="229"/>
        <end position="246"/>
    </location>
</feature>
<dbReference type="GO" id="GO:0016020">
    <property type="term" value="C:membrane"/>
    <property type="evidence" value="ECO:0007669"/>
    <property type="project" value="UniProtKB-SubCell"/>
</dbReference>
<feature type="transmembrane region" description="Helical" evidence="11">
    <location>
        <begin position="91"/>
        <end position="111"/>
    </location>
</feature>
<feature type="transmembrane region" description="Helical" evidence="11">
    <location>
        <begin position="359"/>
        <end position="381"/>
    </location>
</feature>
<evidence type="ECO:0000256" key="8">
    <source>
        <dbReference type="ARBA" id="ARBA00023136"/>
    </source>
</evidence>
<keyword evidence="14" id="KW-1185">Reference proteome</keyword>
<dbReference type="PRINTS" id="PR00171">
    <property type="entry name" value="SUGRTRNSPORT"/>
</dbReference>
<feature type="transmembrane region" description="Helical" evidence="11">
    <location>
        <begin position="131"/>
        <end position="151"/>
    </location>
</feature>
<keyword evidence="3 9" id="KW-0813">Transport</keyword>
<dbReference type="EMBL" id="JACEFO010001712">
    <property type="protein sequence ID" value="KAF8718055.1"/>
    <property type="molecule type" value="Genomic_DNA"/>
</dbReference>
<proteinExistence type="inferred from homology"/>
<dbReference type="Pfam" id="PF00083">
    <property type="entry name" value="Sugar_tr"/>
    <property type="match status" value="1"/>
</dbReference>
<dbReference type="InterPro" id="IPR003663">
    <property type="entry name" value="Sugar/inositol_transpt"/>
</dbReference>
<evidence type="ECO:0000256" key="5">
    <source>
        <dbReference type="ARBA" id="ARBA00022692"/>
    </source>
</evidence>
<comment type="similarity">
    <text evidence="2 9">Belongs to the major facilitator superfamily. Sugar transporter (TC 2.A.1.1) family.</text>
</comment>
<dbReference type="PANTHER" id="PTHR48020:SF49">
    <property type="entry name" value="SUGAR TRANSPORTER"/>
    <property type="match status" value="1"/>
</dbReference>
<feature type="transmembrane region" description="Helical" evidence="11">
    <location>
        <begin position="458"/>
        <end position="487"/>
    </location>
</feature>
<dbReference type="PANTHER" id="PTHR48020">
    <property type="entry name" value="PROTON MYO-INOSITOL COTRANSPORTER"/>
    <property type="match status" value="1"/>
</dbReference>
<organism evidence="13 14">
    <name type="scientific">Digitaria exilis</name>
    <dbReference type="NCBI Taxonomy" id="1010633"/>
    <lineage>
        <taxon>Eukaryota</taxon>
        <taxon>Viridiplantae</taxon>
        <taxon>Streptophyta</taxon>
        <taxon>Embryophyta</taxon>
        <taxon>Tracheophyta</taxon>
        <taxon>Spermatophyta</taxon>
        <taxon>Magnoliopsida</taxon>
        <taxon>Liliopsida</taxon>
        <taxon>Poales</taxon>
        <taxon>Poaceae</taxon>
        <taxon>PACMAD clade</taxon>
        <taxon>Panicoideae</taxon>
        <taxon>Panicodae</taxon>
        <taxon>Paniceae</taxon>
        <taxon>Anthephorinae</taxon>
        <taxon>Digitaria</taxon>
    </lineage>
</organism>
<comment type="subcellular location">
    <subcellularLocation>
        <location evidence="1">Membrane</location>
        <topology evidence="1">Multi-pass membrane protein</topology>
    </subcellularLocation>
</comment>
<evidence type="ECO:0000313" key="13">
    <source>
        <dbReference type="EMBL" id="KAF8718055.1"/>
    </source>
</evidence>
<feature type="transmembrane region" description="Helical" evidence="11">
    <location>
        <begin position="252"/>
        <end position="271"/>
    </location>
</feature>
<evidence type="ECO:0000256" key="3">
    <source>
        <dbReference type="ARBA" id="ARBA00022448"/>
    </source>
</evidence>
<keyword evidence="4" id="KW-0762">Sugar transport</keyword>
<dbReference type="OrthoDB" id="6339427at2759"/>
<dbReference type="SUPFAM" id="SSF103473">
    <property type="entry name" value="MFS general substrate transporter"/>
    <property type="match status" value="1"/>
</dbReference>
<feature type="transmembrane region" description="Helical" evidence="11">
    <location>
        <begin position="190"/>
        <end position="208"/>
    </location>
</feature>
<dbReference type="AlphaFoldDB" id="A0A835EW46"/>
<evidence type="ECO:0000259" key="12">
    <source>
        <dbReference type="PROSITE" id="PS50850"/>
    </source>
</evidence>
<keyword evidence="6" id="KW-0769">Symport</keyword>
<comment type="caution">
    <text evidence="13">The sequence shown here is derived from an EMBL/GenBank/DDBJ whole genome shotgun (WGS) entry which is preliminary data.</text>
</comment>
<dbReference type="PROSITE" id="PS00217">
    <property type="entry name" value="SUGAR_TRANSPORT_2"/>
    <property type="match status" value="1"/>
</dbReference>
<evidence type="ECO:0000256" key="4">
    <source>
        <dbReference type="ARBA" id="ARBA00022597"/>
    </source>
</evidence>
<protein>
    <recommendedName>
        <fullName evidence="12">Major facilitator superfamily (MFS) profile domain-containing protein</fullName>
    </recommendedName>
</protein>
<feature type="compositionally biased region" description="Basic and acidic residues" evidence="10">
    <location>
        <begin position="579"/>
        <end position="595"/>
    </location>
</feature>
<feature type="region of interest" description="Disordered" evidence="10">
    <location>
        <begin position="569"/>
        <end position="595"/>
    </location>
</feature>
<feature type="domain" description="Major facilitator superfamily (MFS) profile" evidence="12">
    <location>
        <begin position="95"/>
        <end position="553"/>
    </location>
</feature>
<dbReference type="InterPro" id="IPR036259">
    <property type="entry name" value="MFS_trans_sf"/>
</dbReference>
<dbReference type="InterPro" id="IPR005828">
    <property type="entry name" value="MFS_sugar_transport-like"/>
</dbReference>
<dbReference type="InterPro" id="IPR005829">
    <property type="entry name" value="Sugar_transporter_CS"/>
</dbReference>
<keyword evidence="8 11" id="KW-0472">Membrane</keyword>
<dbReference type="FunFam" id="1.20.1250.20:FF:000025">
    <property type="entry name" value="probable polyol transporter 4"/>
    <property type="match status" value="1"/>
</dbReference>
<dbReference type="Gene3D" id="1.20.1250.20">
    <property type="entry name" value="MFS general substrate transporter like domains"/>
    <property type="match status" value="1"/>
</dbReference>
<evidence type="ECO:0000256" key="1">
    <source>
        <dbReference type="ARBA" id="ARBA00004141"/>
    </source>
</evidence>
<evidence type="ECO:0000313" key="14">
    <source>
        <dbReference type="Proteomes" id="UP000636709"/>
    </source>
</evidence>
<evidence type="ECO:0000256" key="6">
    <source>
        <dbReference type="ARBA" id="ARBA00022847"/>
    </source>
</evidence>
<keyword evidence="7 11" id="KW-1133">Transmembrane helix</keyword>
<name>A0A835EW46_9POAL</name>
<evidence type="ECO:0000256" key="10">
    <source>
        <dbReference type="SAM" id="MobiDB-lite"/>
    </source>
</evidence>
<evidence type="ECO:0000256" key="11">
    <source>
        <dbReference type="SAM" id="Phobius"/>
    </source>
</evidence>
<feature type="transmembrane region" description="Helical" evidence="11">
    <location>
        <begin position="163"/>
        <end position="184"/>
    </location>
</feature>
<dbReference type="Proteomes" id="UP000636709">
    <property type="component" value="Unassembled WGS sequence"/>
</dbReference>
<dbReference type="PROSITE" id="PS50850">
    <property type="entry name" value="MFS"/>
    <property type="match status" value="1"/>
</dbReference>